<feature type="non-terminal residue" evidence="5">
    <location>
        <position position="1"/>
    </location>
</feature>
<dbReference type="OrthoDB" id="6414449at2759"/>
<dbReference type="InterPro" id="IPR051368">
    <property type="entry name" value="SerProtInhib-TIL_Domain"/>
</dbReference>
<evidence type="ECO:0000256" key="3">
    <source>
        <dbReference type="SAM" id="SignalP"/>
    </source>
</evidence>
<dbReference type="Proteomes" id="UP000759131">
    <property type="component" value="Unassembled WGS sequence"/>
</dbReference>
<dbReference type="Pfam" id="PF01826">
    <property type="entry name" value="TIL"/>
    <property type="match status" value="3"/>
</dbReference>
<dbReference type="EMBL" id="OC862415">
    <property type="protein sequence ID" value="CAD7630204.1"/>
    <property type="molecule type" value="Genomic_DNA"/>
</dbReference>
<keyword evidence="1" id="KW-0646">Protease inhibitor</keyword>
<gene>
    <name evidence="5" type="ORF">OSB1V03_LOCUS10617</name>
</gene>
<organism evidence="5">
    <name type="scientific">Medioppia subpectinata</name>
    <dbReference type="NCBI Taxonomy" id="1979941"/>
    <lineage>
        <taxon>Eukaryota</taxon>
        <taxon>Metazoa</taxon>
        <taxon>Ecdysozoa</taxon>
        <taxon>Arthropoda</taxon>
        <taxon>Chelicerata</taxon>
        <taxon>Arachnida</taxon>
        <taxon>Acari</taxon>
        <taxon>Acariformes</taxon>
        <taxon>Sarcoptiformes</taxon>
        <taxon>Oribatida</taxon>
        <taxon>Brachypylina</taxon>
        <taxon>Oppioidea</taxon>
        <taxon>Oppiidae</taxon>
        <taxon>Medioppia</taxon>
    </lineage>
</organism>
<feature type="domain" description="TIL" evidence="4">
    <location>
        <begin position="122"/>
        <end position="181"/>
    </location>
</feature>
<dbReference type="GO" id="GO:0030414">
    <property type="term" value="F:peptidase inhibitor activity"/>
    <property type="evidence" value="ECO:0007669"/>
    <property type="project" value="UniProtKB-KW"/>
</dbReference>
<accession>A0A7R9KXJ0</accession>
<feature type="chain" id="PRO_5036403422" description="TIL domain-containing protein" evidence="3">
    <location>
        <begin position="18"/>
        <end position="307"/>
    </location>
</feature>
<proteinExistence type="predicted"/>
<dbReference type="SUPFAM" id="SSF57567">
    <property type="entry name" value="Serine protease inhibitors"/>
    <property type="match status" value="4"/>
</dbReference>
<feature type="domain" description="TIL" evidence="4">
    <location>
        <begin position="68"/>
        <end position="119"/>
    </location>
</feature>
<sequence>KIFILINILLNINCVERESDVNITTTINPILEGLFNQTVDIEAPTIDGTGFDLMPEPIRALNCHNISEVEHNCSNSCPASCEEPSKPACRNDYCWRGCECKPGYVKEHQNWTCIPVELCPTCGVNEHFRDCGRNCEPTCGNYQNTPPHCNNNHNCKRACFCNYGYVRDMGKNGTCVPVDQCPQKCGQNEYYEEAGVPCVRTAANPRPKCLDEPPVPACVCNTGYVRNNHTGRCEQLYPGHVEKCGGNETFSQCGTECARKCFDETKRHFCPTICLRGCFCNEGYVRDPHNQRCLLAADCYTVYCSEA</sequence>
<dbReference type="InterPro" id="IPR036084">
    <property type="entry name" value="Ser_inhib-like_sf"/>
</dbReference>
<feature type="signal peptide" evidence="3">
    <location>
        <begin position="1"/>
        <end position="17"/>
    </location>
</feature>
<keyword evidence="2" id="KW-1015">Disulfide bond</keyword>
<evidence type="ECO:0000313" key="6">
    <source>
        <dbReference type="Proteomes" id="UP000759131"/>
    </source>
</evidence>
<reference evidence="5" key="1">
    <citation type="submission" date="2020-11" db="EMBL/GenBank/DDBJ databases">
        <authorList>
            <person name="Tran Van P."/>
        </authorList>
    </citation>
    <scope>NUCLEOTIDE SEQUENCE</scope>
</reference>
<keyword evidence="6" id="KW-1185">Reference proteome</keyword>
<evidence type="ECO:0000256" key="1">
    <source>
        <dbReference type="ARBA" id="ARBA00022690"/>
    </source>
</evidence>
<dbReference type="CDD" id="cd19941">
    <property type="entry name" value="TIL"/>
    <property type="match status" value="3"/>
</dbReference>
<dbReference type="PANTHER" id="PTHR23259">
    <property type="entry name" value="RIDDLE"/>
    <property type="match status" value="1"/>
</dbReference>
<dbReference type="AlphaFoldDB" id="A0A7R9KXJ0"/>
<dbReference type="PANTHER" id="PTHR23259:SF69">
    <property type="entry name" value="GEO11767P1-RELATED"/>
    <property type="match status" value="1"/>
</dbReference>
<evidence type="ECO:0000259" key="4">
    <source>
        <dbReference type="Pfam" id="PF01826"/>
    </source>
</evidence>
<dbReference type="Gene3D" id="2.10.25.10">
    <property type="entry name" value="Laminin"/>
    <property type="match status" value="4"/>
</dbReference>
<feature type="domain" description="TIL" evidence="4">
    <location>
        <begin position="244"/>
        <end position="299"/>
    </location>
</feature>
<dbReference type="InterPro" id="IPR002919">
    <property type="entry name" value="TIL_dom"/>
</dbReference>
<dbReference type="EMBL" id="CAJPIZ010007840">
    <property type="protein sequence ID" value="CAG2110634.1"/>
    <property type="molecule type" value="Genomic_DNA"/>
</dbReference>
<evidence type="ECO:0000313" key="5">
    <source>
        <dbReference type="EMBL" id="CAD7630204.1"/>
    </source>
</evidence>
<name>A0A7R9KXJ0_9ACAR</name>
<protein>
    <recommendedName>
        <fullName evidence="4">TIL domain-containing protein</fullName>
    </recommendedName>
</protein>
<keyword evidence="3" id="KW-0732">Signal</keyword>
<evidence type="ECO:0000256" key="2">
    <source>
        <dbReference type="ARBA" id="ARBA00023157"/>
    </source>
</evidence>